<dbReference type="InterPro" id="IPR031107">
    <property type="entry name" value="Small_HSP"/>
</dbReference>
<organism evidence="6 7">
    <name type="scientific">Austropuccinia psidii MF-1</name>
    <dbReference type="NCBI Taxonomy" id="1389203"/>
    <lineage>
        <taxon>Eukaryota</taxon>
        <taxon>Fungi</taxon>
        <taxon>Dikarya</taxon>
        <taxon>Basidiomycota</taxon>
        <taxon>Pucciniomycotina</taxon>
        <taxon>Pucciniomycetes</taxon>
        <taxon>Pucciniales</taxon>
        <taxon>Sphaerophragmiaceae</taxon>
        <taxon>Austropuccinia</taxon>
    </lineage>
</organism>
<dbReference type="OrthoDB" id="1431247at2759"/>
<dbReference type="InterPro" id="IPR008978">
    <property type="entry name" value="HSP20-like_chaperone"/>
</dbReference>
<proteinExistence type="inferred from homology"/>
<dbReference type="Gene3D" id="2.60.40.790">
    <property type="match status" value="1"/>
</dbReference>
<sequence length="193" mass="21287">MEIREFSWLFSDKLRLRESSVADLHSECSTGEGGARESRRTFGNVQRQKVENLFDTLATDRYGLTTASPGSSERNRHASESSPTAEQLRPKLDLIETDGALIATIELPGARKEDISIELTSGRLTISGRTQPKAEHTKATVKMSERQYGAFRRTIAVSEAVTHQHIKAAFDDGVLNVTVPKIPAHSSHKISIS</sequence>
<feature type="region of interest" description="Disordered" evidence="4">
    <location>
        <begin position="61"/>
        <end position="87"/>
    </location>
</feature>
<keyword evidence="1" id="KW-0346">Stress response</keyword>
<dbReference type="InterPro" id="IPR002068">
    <property type="entry name" value="A-crystallin/Hsp20_dom"/>
</dbReference>
<comment type="caution">
    <text evidence="6">The sequence shown here is derived from an EMBL/GenBank/DDBJ whole genome shotgun (WGS) entry which is preliminary data.</text>
</comment>
<dbReference type="Proteomes" id="UP000765509">
    <property type="component" value="Unassembled WGS sequence"/>
</dbReference>
<dbReference type="Pfam" id="PF00011">
    <property type="entry name" value="HSP20"/>
    <property type="match status" value="1"/>
</dbReference>
<accession>A0A9Q3P4Z3</accession>
<dbReference type="PANTHER" id="PTHR11527">
    <property type="entry name" value="HEAT-SHOCK PROTEIN 20 FAMILY MEMBER"/>
    <property type="match status" value="1"/>
</dbReference>
<dbReference type="EMBL" id="AVOT02053885">
    <property type="protein sequence ID" value="MBW0548647.1"/>
    <property type="molecule type" value="Genomic_DNA"/>
</dbReference>
<dbReference type="SUPFAM" id="SSF49764">
    <property type="entry name" value="HSP20-like chaperones"/>
    <property type="match status" value="1"/>
</dbReference>
<keyword evidence="7" id="KW-1185">Reference proteome</keyword>
<evidence type="ECO:0000256" key="1">
    <source>
        <dbReference type="ARBA" id="ARBA00023016"/>
    </source>
</evidence>
<comment type="similarity">
    <text evidence="2 3">Belongs to the small heat shock protein (HSP20) family.</text>
</comment>
<feature type="domain" description="SHSP" evidence="5">
    <location>
        <begin position="83"/>
        <end position="193"/>
    </location>
</feature>
<evidence type="ECO:0000313" key="7">
    <source>
        <dbReference type="Proteomes" id="UP000765509"/>
    </source>
</evidence>
<reference evidence="6" key="1">
    <citation type="submission" date="2021-03" db="EMBL/GenBank/DDBJ databases">
        <title>Draft genome sequence of rust myrtle Austropuccinia psidii MF-1, a brazilian biotype.</title>
        <authorList>
            <person name="Quecine M.C."/>
            <person name="Pachon D.M.R."/>
            <person name="Bonatelli M.L."/>
            <person name="Correr F.H."/>
            <person name="Franceschini L.M."/>
            <person name="Leite T.F."/>
            <person name="Margarido G.R.A."/>
            <person name="Almeida C.A."/>
            <person name="Ferrarezi J.A."/>
            <person name="Labate C.A."/>
        </authorList>
    </citation>
    <scope>NUCLEOTIDE SEQUENCE</scope>
    <source>
        <strain evidence="6">MF-1</strain>
    </source>
</reference>
<evidence type="ECO:0000259" key="5">
    <source>
        <dbReference type="PROSITE" id="PS01031"/>
    </source>
</evidence>
<protein>
    <recommendedName>
        <fullName evidence="5">SHSP domain-containing protein</fullName>
    </recommendedName>
</protein>
<evidence type="ECO:0000256" key="4">
    <source>
        <dbReference type="SAM" id="MobiDB-lite"/>
    </source>
</evidence>
<name>A0A9Q3P4Z3_9BASI</name>
<dbReference type="CDD" id="cd06464">
    <property type="entry name" value="ACD_sHsps-like"/>
    <property type="match status" value="1"/>
</dbReference>
<evidence type="ECO:0000256" key="2">
    <source>
        <dbReference type="PROSITE-ProRule" id="PRU00285"/>
    </source>
</evidence>
<gene>
    <name evidence="6" type="ORF">O181_088362</name>
</gene>
<dbReference type="AlphaFoldDB" id="A0A9Q3P4Z3"/>
<evidence type="ECO:0000313" key="6">
    <source>
        <dbReference type="EMBL" id="MBW0548647.1"/>
    </source>
</evidence>
<evidence type="ECO:0000256" key="3">
    <source>
        <dbReference type="RuleBase" id="RU003616"/>
    </source>
</evidence>
<dbReference type="PROSITE" id="PS01031">
    <property type="entry name" value="SHSP"/>
    <property type="match status" value="1"/>
</dbReference>